<evidence type="ECO:0000313" key="12">
    <source>
        <dbReference type="Proteomes" id="UP000796761"/>
    </source>
</evidence>
<comment type="caution">
    <text evidence="9">Lacks conserved residue(s) required for the propagation of feature annotation.</text>
</comment>
<feature type="domain" description="Kinesin motor" evidence="10">
    <location>
        <begin position="1"/>
        <end position="206"/>
    </location>
</feature>
<evidence type="ECO:0000313" key="11">
    <source>
        <dbReference type="EMBL" id="TRZ25267.1"/>
    </source>
</evidence>
<dbReference type="GO" id="GO:0005874">
    <property type="term" value="C:microtubule"/>
    <property type="evidence" value="ECO:0007669"/>
    <property type="project" value="UniProtKB-KW"/>
</dbReference>
<dbReference type="OrthoDB" id="3176171at2759"/>
<sequence>MAAEAVKVAVRCRPLSPGVPGDCITEGYNGTIFAYSQTGSEKSFTMQGVADPSSQKGIIPRAFEHIFESIQLRPVHSQVNCTLIPDDVVDLRFKHLKARKIKATSLNTLHYANQARNIRNKPCINEDPKDALLREYQEEIKKLKAILVEQMGARDSSGLLPAEAAHLGANPAPCLKPLVDLEAEKQLIREEYQEKLAQLQASYQVE</sequence>
<evidence type="ECO:0000256" key="9">
    <source>
        <dbReference type="PROSITE-ProRule" id="PRU00283"/>
    </source>
</evidence>
<evidence type="ECO:0000259" key="10">
    <source>
        <dbReference type="PROSITE" id="PS50067"/>
    </source>
</evidence>
<evidence type="ECO:0000256" key="5">
    <source>
        <dbReference type="ARBA" id="ARBA00022840"/>
    </source>
</evidence>
<dbReference type="Gene3D" id="3.40.850.10">
    <property type="entry name" value="Kinesin motor domain"/>
    <property type="match status" value="2"/>
</dbReference>
<protein>
    <recommendedName>
        <fullName evidence="10">Kinesin motor domain-containing protein</fullName>
    </recommendedName>
</protein>
<dbReference type="Proteomes" id="UP000796761">
    <property type="component" value="Unassembled WGS sequence"/>
</dbReference>
<dbReference type="GO" id="GO:0007018">
    <property type="term" value="P:microtubule-based movement"/>
    <property type="evidence" value="ECO:0007669"/>
    <property type="project" value="InterPro"/>
</dbReference>
<evidence type="ECO:0000256" key="2">
    <source>
        <dbReference type="ARBA" id="ARBA00022490"/>
    </source>
</evidence>
<keyword evidence="8" id="KW-0206">Cytoskeleton</keyword>
<dbReference type="InterPro" id="IPR036961">
    <property type="entry name" value="Kinesin_motor_dom_sf"/>
</dbReference>
<accession>A0A8K1GWD5</accession>
<reference evidence="11" key="1">
    <citation type="submission" date="2019-04" db="EMBL/GenBank/DDBJ databases">
        <title>Genome assembly of Zosterops borbonicus 15179.</title>
        <authorList>
            <person name="Leroy T."/>
            <person name="Anselmetti Y."/>
            <person name="Tilak M.-K."/>
            <person name="Nabholz B."/>
        </authorList>
    </citation>
    <scope>NUCLEOTIDE SEQUENCE</scope>
    <source>
        <strain evidence="11">HGM_15179</strain>
        <tissue evidence="11">Muscle</tissue>
    </source>
</reference>
<evidence type="ECO:0000256" key="8">
    <source>
        <dbReference type="ARBA" id="ARBA00023212"/>
    </source>
</evidence>
<name>A0A8K1GWD5_9PASS</name>
<comment type="caution">
    <text evidence="11">The sequence shown here is derived from an EMBL/GenBank/DDBJ whole genome shotgun (WGS) entry which is preliminary data.</text>
</comment>
<keyword evidence="6" id="KW-0175">Coiled coil</keyword>
<dbReference type="GO" id="GO:0003777">
    <property type="term" value="F:microtubule motor activity"/>
    <property type="evidence" value="ECO:0007669"/>
    <property type="project" value="InterPro"/>
</dbReference>
<comment type="similarity">
    <text evidence="9">Belongs to the TRAFAC class myosin-kinesin ATPase superfamily. Kinesin family.</text>
</comment>
<organism evidence="11 12">
    <name type="scientific">Zosterops borbonicus</name>
    <dbReference type="NCBI Taxonomy" id="364589"/>
    <lineage>
        <taxon>Eukaryota</taxon>
        <taxon>Metazoa</taxon>
        <taxon>Chordata</taxon>
        <taxon>Craniata</taxon>
        <taxon>Vertebrata</taxon>
        <taxon>Euteleostomi</taxon>
        <taxon>Archelosauria</taxon>
        <taxon>Archosauria</taxon>
        <taxon>Dinosauria</taxon>
        <taxon>Saurischia</taxon>
        <taxon>Theropoda</taxon>
        <taxon>Coelurosauria</taxon>
        <taxon>Aves</taxon>
        <taxon>Neognathae</taxon>
        <taxon>Neoaves</taxon>
        <taxon>Telluraves</taxon>
        <taxon>Australaves</taxon>
        <taxon>Passeriformes</taxon>
        <taxon>Sylvioidea</taxon>
        <taxon>Zosteropidae</taxon>
        <taxon>Zosterops</taxon>
    </lineage>
</organism>
<proteinExistence type="inferred from homology"/>
<dbReference type="GO" id="GO:0008017">
    <property type="term" value="F:microtubule binding"/>
    <property type="evidence" value="ECO:0007669"/>
    <property type="project" value="InterPro"/>
</dbReference>
<keyword evidence="12" id="KW-1185">Reference proteome</keyword>
<keyword evidence="3" id="KW-0493">Microtubule</keyword>
<evidence type="ECO:0000256" key="1">
    <source>
        <dbReference type="ARBA" id="ARBA00004245"/>
    </source>
</evidence>
<gene>
    <name evidence="11" type="ORF">HGM15179_001846</name>
</gene>
<dbReference type="GO" id="GO:0005524">
    <property type="term" value="F:ATP binding"/>
    <property type="evidence" value="ECO:0007669"/>
    <property type="project" value="UniProtKB-KW"/>
</dbReference>
<dbReference type="InterPro" id="IPR001752">
    <property type="entry name" value="Kinesin_motor_dom"/>
</dbReference>
<dbReference type="EMBL" id="SWJQ01000029">
    <property type="protein sequence ID" value="TRZ25267.1"/>
    <property type="molecule type" value="Genomic_DNA"/>
</dbReference>
<dbReference type="InterPro" id="IPR027417">
    <property type="entry name" value="P-loop_NTPase"/>
</dbReference>
<keyword evidence="4" id="KW-0547">Nucleotide-binding</keyword>
<dbReference type="Pfam" id="PF00225">
    <property type="entry name" value="Kinesin"/>
    <property type="match status" value="1"/>
</dbReference>
<dbReference type="SUPFAM" id="SSF52540">
    <property type="entry name" value="P-loop containing nucleoside triphosphate hydrolases"/>
    <property type="match status" value="1"/>
</dbReference>
<dbReference type="AlphaFoldDB" id="A0A8K1GWD5"/>
<evidence type="ECO:0000256" key="6">
    <source>
        <dbReference type="ARBA" id="ARBA00023054"/>
    </source>
</evidence>
<dbReference type="PANTHER" id="PTHR47969:SF21">
    <property type="entry name" value="KINESIN-LIKE PROTEIN"/>
    <property type="match status" value="1"/>
</dbReference>
<keyword evidence="2" id="KW-0963">Cytoplasm</keyword>
<keyword evidence="7" id="KW-0505">Motor protein</keyword>
<dbReference type="PROSITE" id="PS50067">
    <property type="entry name" value="KINESIN_MOTOR_2"/>
    <property type="match status" value="1"/>
</dbReference>
<evidence type="ECO:0000256" key="3">
    <source>
        <dbReference type="ARBA" id="ARBA00022701"/>
    </source>
</evidence>
<comment type="subcellular location">
    <subcellularLocation>
        <location evidence="1">Cytoplasm</location>
        <location evidence="1">Cytoskeleton</location>
    </subcellularLocation>
</comment>
<evidence type="ECO:0000256" key="7">
    <source>
        <dbReference type="ARBA" id="ARBA00023175"/>
    </source>
</evidence>
<evidence type="ECO:0000256" key="4">
    <source>
        <dbReference type="ARBA" id="ARBA00022741"/>
    </source>
</evidence>
<dbReference type="SMART" id="SM00129">
    <property type="entry name" value="KISc"/>
    <property type="match status" value="1"/>
</dbReference>
<keyword evidence="5" id="KW-0067">ATP-binding</keyword>
<dbReference type="InterPro" id="IPR027640">
    <property type="entry name" value="Kinesin-like_fam"/>
</dbReference>
<dbReference type="PANTHER" id="PTHR47969">
    <property type="entry name" value="CHROMOSOME-ASSOCIATED KINESIN KIF4A-RELATED"/>
    <property type="match status" value="1"/>
</dbReference>